<keyword evidence="3" id="KW-0378">Hydrolase</keyword>
<dbReference type="Gene3D" id="2.130.10.120">
    <property type="entry name" value="Prolyl oligopeptidase, N-terminal domain"/>
    <property type="match status" value="1"/>
</dbReference>
<feature type="domain" description="Peptidase S9 prolyl oligopeptidase catalytic" evidence="5">
    <location>
        <begin position="443"/>
        <end position="651"/>
    </location>
</feature>
<comment type="similarity">
    <text evidence="1">Belongs to the peptidase S9A family.</text>
</comment>
<keyword evidence="4" id="KW-0720">Serine protease</keyword>
<feature type="domain" description="Peptidase S9A N-terminal" evidence="6">
    <location>
        <begin position="5"/>
        <end position="382"/>
    </location>
</feature>
<dbReference type="PANTHER" id="PTHR11757">
    <property type="entry name" value="PROTEASE FAMILY S9A OLIGOPEPTIDASE"/>
    <property type="match status" value="1"/>
</dbReference>
<dbReference type="GO" id="GO:0006508">
    <property type="term" value="P:proteolysis"/>
    <property type="evidence" value="ECO:0007669"/>
    <property type="project" value="UniProtKB-KW"/>
</dbReference>
<protein>
    <recommendedName>
        <fullName evidence="8">Oligopeptidase B</fullName>
    </recommendedName>
</protein>
<evidence type="ECO:0000256" key="3">
    <source>
        <dbReference type="ARBA" id="ARBA00022801"/>
    </source>
</evidence>
<evidence type="ECO:0000256" key="2">
    <source>
        <dbReference type="ARBA" id="ARBA00022670"/>
    </source>
</evidence>
<dbReference type="Pfam" id="PF00326">
    <property type="entry name" value="Peptidase_S9"/>
    <property type="match status" value="1"/>
</dbReference>
<dbReference type="InterPro" id="IPR029058">
    <property type="entry name" value="AB_hydrolase_fold"/>
</dbReference>
<dbReference type="InterPro" id="IPR051543">
    <property type="entry name" value="Serine_Peptidase_S9A"/>
</dbReference>
<evidence type="ECO:0000256" key="1">
    <source>
        <dbReference type="ARBA" id="ARBA00005228"/>
    </source>
</evidence>
<dbReference type="SUPFAM" id="SSF53474">
    <property type="entry name" value="alpha/beta-Hydrolases"/>
    <property type="match status" value="1"/>
</dbReference>
<evidence type="ECO:0008006" key="8">
    <source>
        <dbReference type="Google" id="ProtNLM"/>
    </source>
</evidence>
<name>A0A6C0ACJ9_9ZZZZ</name>
<evidence type="ECO:0000256" key="4">
    <source>
        <dbReference type="ARBA" id="ARBA00022825"/>
    </source>
</evidence>
<reference evidence="7" key="1">
    <citation type="journal article" date="2020" name="Nature">
        <title>Giant virus diversity and host interactions through global metagenomics.</title>
        <authorList>
            <person name="Schulz F."/>
            <person name="Roux S."/>
            <person name="Paez-Espino D."/>
            <person name="Jungbluth S."/>
            <person name="Walsh D.A."/>
            <person name="Denef V.J."/>
            <person name="McMahon K.D."/>
            <person name="Konstantinidis K.T."/>
            <person name="Eloe-Fadrosh E.A."/>
            <person name="Kyrpides N.C."/>
            <person name="Woyke T."/>
        </authorList>
    </citation>
    <scope>NUCLEOTIDE SEQUENCE</scope>
    <source>
        <strain evidence="7">GVMAG-S-1004661-13</strain>
    </source>
</reference>
<dbReference type="InterPro" id="IPR023302">
    <property type="entry name" value="Pept_S9A_N"/>
</dbReference>
<evidence type="ECO:0000259" key="5">
    <source>
        <dbReference type="Pfam" id="PF00326"/>
    </source>
</evidence>
<organism evidence="7">
    <name type="scientific">viral metagenome</name>
    <dbReference type="NCBI Taxonomy" id="1070528"/>
    <lineage>
        <taxon>unclassified sequences</taxon>
        <taxon>metagenomes</taxon>
        <taxon>organismal metagenomes</taxon>
    </lineage>
</organism>
<dbReference type="PANTHER" id="PTHR11757:SF19">
    <property type="entry name" value="PROLYL ENDOPEPTIDASE-LIKE"/>
    <property type="match status" value="1"/>
</dbReference>
<evidence type="ECO:0000259" key="6">
    <source>
        <dbReference type="Pfam" id="PF02897"/>
    </source>
</evidence>
<dbReference type="SUPFAM" id="SSF50993">
    <property type="entry name" value="Peptidase/esterase 'gauge' domain"/>
    <property type="match status" value="1"/>
</dbReference>
<dbReference type="InterPro" id="IPR002470">
    <property type="entry name" value="Peptidase_S9A"/>
</dbReference>
<dbReference type="EMBL" id="MN740543">
    <property type="protein sequence ID" value="QHS77240.1"/>
    <property type="molecule type" value="Genomic_DNA"/>
</dbReference>
<sequence>MYTLKHNPPLKVKDDYFYIRTDKNKAIDIAKRENNNFNHFLNKNKILQQNLYKEIESRENIDYDTYPFKITYDSKVSYFYRNSKNQGYVKFYRIIDNKEELLIDINEFAKDKSHCDISIQISQNDNIMGYCADYEGNELYTLFLKDLKTGKFIENSMPKIPYADFDFSPDSKYIYYIQADDKMWCNSVWRYCLETQKKIKVFQVTCGERNASYYFSADEKYIVYSSSDQDTSDQYFAPLDYPTDTTCISQRLQTSMYQADISGETILIRTNINQTEFRLVRSNIKNPTKWFEYISFPNDQTFETFSMFNNFTTIYVTTKGHSIVYLLDNQNKLTKLNLTDGVSNISEGVKYYDIPELYFKIESNIKPPTIKVLNLKNNNLTKLWSKPIHNYNENLYKTFTLNIPSFYGEKVPVTCIARKDVDLKTQNIYLYGYGAYSISLEPYFSSKLFSIIDRGYIYAIAHVRGGSVKGNKWYLDGKIHNKMNSFLDLITVAEYFKKESHRKIILEGRSAGGLLVGASMVMRPDLFDKVILGVPFVDIIASMSDANIPLTEGEYTEWGNPHNIEDYIYMKQYSPIDNIRNTSYPSTLILGGISDPRVQYWEPIKFHQKLLDYKTDANQHFLKIELGSGHFGNSDKFKFIDDYSKQYTFMLS</sequence>
<accession>A0A6C0ACJ9</accession>
<evidence type="ECO:0000313" key="7">
    <source>
        <dbReference type="EMBL" id="QHS77240.1"/>
    </source>
</evidence>
<dbReference type="PRINTS" id="PR00862">
    <property type="entry name" value="PROLIGOPTASE"/>
</dbReference>
<dbReference type="InterPro" id="IPR001375">
    <property type="entry name" value="Peptidase_S9_cat"/>
</dbReference>
<dbReference type="Gene3D" id="3.40.50.1820">
    <property type="entry name" value="alpha/beta hydrolase"/>
    <property type="match status" value="1"/>
</dbReference>
<dbReference type="GO" id="GO:0004252">
    <property type="term" value="F:serine-type endopeptidase activity"/>
    <property type="evidence" value="ECO:0007669"/>
    <property type="project" value="InterPro"/>
</dbReference>
<keyword evidence="2" id="KW-0645">Protease</keyword>
<dbReference type="AlphaFoldDB" id="A0A6C0ACJ9"/>
<proteinExistence type="inferred from homology"/>
<dbReference type="Pfam" id="PF02897">
    <property type="entry name" value="Peptidase_S9_N"/>
    <property type="match status" value="1"/>
</dbReference>